<feature type="transmembrane region" description="Helical" evidence="10">
    <location>
        <begin position="216"/>
        <end position="243"/>
    </location>
</feature>
<comment type="similarity">
    <text evidence="2">Belongs to the steroid 5-alpha reductase family.</text>
</comment>
<dbReference type="PROSITE" id="PS50244">
    <property type="entry name" value="S5A_REDUCTASE"/>
    <property type="match status" value="1"/>
</dbReference>
<keyword evidence="8" id="KW-0443">Lipid metabolism</keyword>
<evidence type="ECO:0000256" key="8">
    <source>
        <dbReference type="ARBA" id="ARBA00023098"/>
    </source>
</evidence>
<keyword evidence="4 10" id="KW-0812">Transmembrane</keyword>
<keyword evidence="9 10" id="KW-0472">Membrane</keyword>
<dbReference type="InterPro" id="IPR000626">
    <property type="entry name" value="Ubiquitin-like_dom"/>
</dbReference>
<dbReference type="GO" id="GO:0042761">
    <property type="term" value="P:very long-chain fatty acid biosynthetic process"/>
    <property type="evidence" value="ECO:0007669"/>
    <property type="project" value="TreeGrafter"/>
</dbReference>
<sequence length="268" mass="30444">MPIALSIERRGPIKGAQFPLQVALRDDATVGKLKDGISERVAILPVERQRITTSENRALGNDDKRLEDLGVKSGDKLFVKDLGPQISLTLLLCMLHFLKRELETIFVHRFSHATMPLFNIFKNSTHYWILSGVLIAVGVYSPFHGEEALLGLWRKSPTFLATCVIVWVLAEFGNLQTHIILMRLRPPGTRVRNIPRGGLFEMVSCPNYFYEVLSWVAVTVMTMSFAALLFTLVSAAQMTVWAIKKHKAYRSEFQGTYPKRKIMYPFVF</sequence>
<evidence type="ECO:0000313" key="12">
    <source>
        <dbReference type="EMBL" id="PKI84959.1"/>
    </source>
</evidence>
<keyword evidence="7" id="KW-0560">Oxidoreductase</keyword>
<dbReference type="Pfam" id="PF02544">
    <property type="entry name" value="Steroid_dh"/>
    <property type="match status" value="1"/>
</dbReference>
<organism evidence="12 13">
    <name type="scientific">Malassezia vespertilionis</name>
    <dbReference type="NCBI Taxonomy" id="2020962"/>
    <lineage>
        <taxon>Eukaryota</taxon>
        <taxon>Fungi</taxon>
        <taxon>Dikarya</taxon>
        <taxon>Basidiomycota</taxon>
        <taxon>Ustilaginomycotina</taxon>
        <taxon>Malasseziomycetes</taxon>
        <taxon>Malasseziales</taxon>
        <taxon>Malasseziaceae</taxon>
        <taxon>Malassezia</taxon>
    </lineage>
</organism>
<dbReference type="PROSITE" id="PS50053">
    <property type="entry name" value="UBIQUITIN_2"/>
    <property type="match status" value="1"/>
</dbReference>
<keyword evidence="5" id="KW-0521">NADP</keyword>
<evidence type="ECO:0000256" key="3">
    <source>
        <dbReference type="ARBA" id="ARBA00022516"/>
    </source>
</evidence>
<keyword evidence="3" id="KW-0444">Lipid biosynthesis</keyword>
<gene>
    <name evidence="12" type="primary">TSC13</name>
    <name evidence="12" type="ORF">MVES_001061</name>
</gene>
<evidence type="ECO:0000313" key="13">
    <source>
        <dbReference type="Proteomes" id="UP000232875"/>
    </source>
</evidence>
<feature type="transmembrane region" description="Helical" evidence="10">
    <location>
        <begin position="158"/>
        <end position="181"/>
    </location>
</feature>
<dbReference type="InterPro" id="IPR001104">
    <property type="entry name" value="3-oxo-5_a-steroid_4-DH_C"/>
</dbReference>
<name>A0A2N1JEI7_9BASI</name>
<dbReference type="PANTHER" id="PTHR10556:SF28">
    <property type="entry name" value="VERY-LONG-CHAIN ENOYL-COA REDUCTASE"/>
    <property type="match status" value="1"/>
</dbReference>
<accession>A0A2N1JEI7</accession>
<evidence type="ECO:0000259" key="11">
    <source>
        <dbReference type="PROSITE" id="PS50053"/>
    </source>
</evidence>
<evidence type="ECO:0000256" key="10">
    <source>
        <dbReference type="SAM" id="Phobius"/>
    </source>
</evidence>
<dbReference type="GO" id="GO:0016627">
    <property type="term" value="F:oxidoreductase activity, acting on the CH-CH group of donors"/>
    <property type="evidence" value="ECO:0007669"/>
    <property type="project" value="InterPro"/>
</dbReference>
<keyword evidence="13" id="KW-1185">Reference proteome</keyword>
<evidence type="ECO:0000256" key="5">
    <source>
        <dbReference type="ARBA" id="ARBA00022857"/>
    </source>
</evidence>
<dbReference type="STRING" id="2020962.A0A2N1JEI7"/>
<dbReference type="OrthoDB" id="540503at2759"/>
<dbReference type="InterPro" id="IPR039357">
    <property type="entry name" value="SRD5A/TECR"/>
</dbReference>
<dbReference type="AlphaFoldDB" id="A0A2N1JEI7"/>
<protein>
    <submittedName>
        <fullName evidence="12">Tsc13p</fullName>
    </submittedName>
</protein>
<evidence type="ECO:0000256" key="9">
    <source>
        <dbReference type="ARBA" id="ARBA00023136"/>
    </source>
</evidence>
<dbReference type="SUPFAM" id="SSF54236">
    <property type="entry name" value="Ubiquitin-like"/>
    <property type="match status" value="1"/>
</dbReference>
<feature type="transmembrane region" description="Helical" evidence="10">
    <location>
        <begin position="125"/>
        <end position="143"/>
    </location>
</feature>
<dbReference type="Proteomes" id="UP000232875">
    <property type="component" value="Unassembled WGS sequence"/>
</dbReference>
<dbReference type="InterPro" id="IPR029071">
    <property type="entry name" value="Ubiquitin-like_domsf"/>
</dbReference>
<feature type="domain" description="Ubiquitin-like" evidence="11">
    <location>
        <begin position="1"/>
        <end position="79"/>
    </location>
</feature>
<dbReference type="Gene3D" id="3.10.20.90">
    <property type="entry name" value="Phosphatidylinositol 3-kinase Catalytic Subunit, Chain A, domain 1"/>
    <property type="match status" value="1"/>
</dbReference>
<comment type="subcellular location">
    <subcellularLocation>
        <location evidence="1">Endoplasmic reticulum membrane</location>
        <topology evidence="1">Multi-pass membrane protein</topology>
    </subcellularLocation>
</comment>
<evidence type="ECO:0000256" key="4">
    <source>
        <dbReference type="ARBA" id="ARBA00022692"/>
    </source>
</evidence>
<dbReference type="EMBL" id="KZ454988">
    <property type="protein sequence ID" value="PKI84959.1"/>
    <property type="molecule type" value="Genomic_DNA"/>
</dbReference>
<proteinExistence type="inferred from homology"/>
<evidence type="ECO:0000256" key="6">
    <source>
        <dbReference type="ARBA" id="ARBA00022989"/>
    </source>
</evidence>
<dbReference type="GO" id="GO:0005789">
    <property type="term" value="C:endoplasmic reticulum membrane"/>
    <property type="evidence" value="ECO:0007669"/>
    <property type="project" value="UniProtKB-SubCell"/>
</dbReference>
<evidence type="ECO:0000256" key="1">
    <source>
        <dbReference type="ARBA" id="ARBA00004477"/>
    </source>
</evidence>
<dbReference type="PANTHER" id="PTHR10556">
    <property type="entry name" value="3-OXO-5-ALPHA-STEROID 4-DEHYDROGENASE"/>
    <property type="match status" value="1"/>
</dbReference>
<keyword evidence="6 10" id="KW-1133">Transmembrane helix</keyword>
<evidence type="ECO:0000256" key="2">
    <source>
        <dbReference type="ARBA" id="ARBA00007742"/>
    </source>
</evidence>
<reference evidence="12 13" key="1">
    <citation type="submission" date="2017-10" db="EMBL/GenBank/DDBJ databases">
        <title>A novel species of cold-tolerant Malassezia isolated from bats.</title>
        <authorList>
            <person name="Lorch J.M."/>
            <person name="Palmer J.M."/>
            <person name="Vanderwolf K.J."/>
            <person name="Schmidt K.Z."/>
            <person name="Verant M.L."/>
            <person name="Weller T.J."/>
            <person name="Blehert D.S."/>
        </authorList>
    </citation>
    <scope>NUCLEOTIDE SEQUENCE [LARGE SCALE GENOMIC DNA]</scope>
    <source>
        <strain evidence="12 13">NWHC:44797-103</strain>
    </source>
</reference>
<evidence type="ECO:0000256" key="7">
    <source>
        <dbReference type="ARBA" id="ARBA00023002"/>
    </source>
</evidence>